<feature type="compositionally biased region" description="Basic and acidic residues" evidence="1">
    <location>
        <begin position="35"/>
        <end position="66"/>
    </location>
</feature>
<reference evidence="2" key="1">
    <citation type="journal article" date="2022" name="bioRxiv">
        <title>Sequencing and chromosome-scale assembly of the giantPleurodeles waltlgenome.</title>
        <authorList>
            <person name="Brown T."/>
            <person name="Elewa A."/>
            <person name="Iarovenko S."/>
            <person name="Subramanian E."/>
            <person name="Araus A.J."/>
            <person name="Petzold A."/>
            <person name="Susuki M."/>
            <person name="Suzuki K.-i.T."/>
            <person name="Hayashi T."/>
            <person name="Toyoda A."/>
            <person name="Oliveira C."/>
            <person name="Osipova E."/>
            <person name="Leigh N.D."/>
            <person name="Simon A."/>
            <person name="Yun M.H."/>
        </authorList>
    </citation>
    <scope>NUCLEOTIDE SEQUENCE</scope>
    <source>
        <strain evidence="2">20211129_DDA</strain>
        <tissue evidence="2">Liver</tissue>
    </source>
</reference>
<comment type="caution">
    <text evidence="2">The sequence shown here is derived from an EMBL/GenBank/DDBJ whole genome shotgun (WGS) entry which is preliminary data.</text>
</comment>
<accession>A0AAV7SC14</accession>
<evidence type="ECO:0000313" key="3">
    <source>
        <dbReference type="Proteomes" id="UP001066276"/>
    </source>
</evidence>
<sequence>MREQTRKEEGTNPEGGGVFNPTMTSLGGSTDSPETDGKDGRNQQRSRAEEKTPEPRRLRRQQHDNPYDTLWDGQEAARQTDRPHSGKSVA</sequence>
<dbReference type="EMBL" id="JANPWB010000008">
    <property type="protein sequence ID" value="KAJ1160850.1"/>
    <property type="molecule type" value="Genomic_DNA"/>
</dbReference>
<name>A0AAV7SC14_PLEWA</name>
<evidence type="ECO:0000256" key="1">
    <source>
        <dbReference type="SAM" id="MobiDB-lite"/>
    </source>
</evidence>
<dbReference type="AlphaFoldDB" id="A0AAV7SC14"/>
<proteinExistence type="predicted"/>
<gene>
    <name evidence="2" type="ORF">NDU88_001343</name>
</gene>
<organism evidence="2 3">
    <name type="scientific">Pleurodeles waltl</name>
    <name type="common">Iberian ribbed newt</name>
    <dbReference type="NCBI Taxonomy" id="8319"/>
    <lineage>
        <taxon>Eukaryota</taxon>
        <taxon>Metazoa</taxon>
        <taxon>Chordata</taxon>
        <taxon>Craniata</taxon>
        <taxon>Vertebrata</taxon>
        <taxon>Euteleostomi</taxon>
        <taxon>Amphibia</taxon>
        <taxon>Batrachia</taxon>
        <taxon>Caudata</taxon>
        <taxon>Salamandroidea</taxon>
        <taxon>Salamandridae</taxon>
        <taxon>Pleurodelinae</taxon>
        <taxon>Pleurodeles</taxon>
    </lineage>
</organism>
<protein>
    <submittedName>
        <fullName evidence="2">Uncharacterized protein</fullName>
    </submittedName>
</protein>
<feature type="compositionally biased region" description="Polar residues" evidence="1">
    <location>
        <begin position="21"/>
        <end position="32"/>
    </location>
</feature>
<feature type="region of interest" description="Disordered" evidence="1">
    <location>
        <begin position="1"/>
        <end position="90"/>
    </location>
</feature>
<keyword evidence="3" id="KW-1185">Reference proteome</keyword>
<feature type="compositionally biased region" description="Basic and acidic residues" evidence="1">
    <location>
        <begin position="1"/>
        <end position="10"/>
    </location>
</feature>
<dbReference type="Proteomes" id="UP001066276">
    <property type="component" value="Chromosome 4_2"/>
</dbReference>
<evidence type="ECO:0000313" key="2">
    <source>
        <dbReference type="EMBL" id="KAJ1160850.1"/>
    </source>
</evidence>